<dbReference type="PROSITE" id="PS01359">
    <property type="entry name" value="ZF_PHD_1"/>
    <property type="match status" value="1"/>
</dbReference>
<dbReference type="EMBL" id="GBRD01016283">
    <property type="protein sequence ID" value="JAG49543.1"/>
    <property type="molecule type" value="Transcribed_RNA"/>
</dbReference>
<reference evidence="9" key="3">
    <citation type="submission" date="2014-09" db="EMBL/GenBank/DDBJ databases">
        <authorList>
            <person name="Magalhaes I.L.F."/>
            <person name="Oliveira U."/>
            <person name="Santos F.R."/>
            <person name="Vidigal T.H.D.A."/>
            <person name="Brescovit A.D."/>
            <person name="Santos A.J."/>
        </authorList>
    </citation>
    <scope>NUCLEOTIDE SEQUENCE</scope>
</reference>
<evidence type="ECO:0000313" key="10">
    <source>
        <dbReference type="EMBL" id="JAQ11605.1"/>
    </source>
</evidence>
<dbReference type="InterPro" id="IPR013083">
    <property type="entry name" value="Znf_RING/FYVE/PHD"/>
</dbReference>
<keyword evidence="4" id="KW-0862">Zinc</keyword>
<gene>
    <name evidence="8" type="primary">phf23b_4</name>
    <name evidence="10" type="synonym">phf23b</name>
    <name evidence="8" type="ORF">CM83_53577</name>
    <name evidence="10" type="ORF">g.68356</name>
</gene>
<proteinExistence type="predicted"/>
<dbReference type="InterPro" id="IPR011011">
    <property type="entry name" value="Znf_FYVE_PHD"/>
</dbReference>
<dbReference type="SMART" id="SM00249">
    <property type="entry name" value="PHD"/>
    <property type="match status" value="1"/>
</dbReference>
<keyword evidence="5" id="KW-0539">Nucleus</keyword>
<dbReference type="PANTHER" id="PTHR14571:SF9">
    <property type="entry name" value="HISTONE-LYSINE N-METHYLTRANSFERASE SET-26-RELATED"/>
    <property type="match status" value="1"/>
</dbReference>
<comment type="subcellular location">
    <subcellularLocation>
        <location evidence="1">Nucleus</location>
    </subcellularLocation>
</comment>
<dbReference type="EMBL" id="GBHO01043088">
    <property type="protein sequence ID" value="JAG00516.1"/>
    <property type="molecule type" value="Transcribed_RNA"/>
</dbReference>
<feature type="compositionally biased region" description="Acidic residues" evidence="6">
    <location>
        <begin position="56"/>
        <end position="66"/>
    </location>
</feature>
<dbReference type="GO" id="GO:0005634">
    <property type="term" value="C:nucleus"/>
    <property type="evidence" value="ECO:0007669"/>
    <property type="project" value="UniProtKB-SubCell"/>
</dbReference>
<accession>A0A0A9VZD2</accession>
<keyword evidence="3" id="KW-0863">Zinc-finger</keyword>
<evidence type="ECO:0000256" key="5">
    <source>
        <dbReference type="ARBA" id="ARBA00023242"/>
    </source>
</evidence>
<dbReference type="PANTHER" id="PTHR14571">
    <property type="entry name" value="HISTONE-LYSINE N-METHYLTRANSFERASE SET-26-RELATED"/>
    <property type="match status" value="1"/>
</dbReference>
<feature type="compositionally biased region" description="Low complexity" evidence="6">
    <location>
        <begin position="71"/>
        <end position="84"/>
    </location>
</feature>
<evidence type="ECO:0000256" key="1">
    <source>
        <dbReference type="ARBA" id="ARBA00004123"/>
    </source>
</evidence>
<dbReference type="SUPFAM" id="SSF57903">
    <property type="entry name" value="FYVE/PHD zinc finger"/>
    <property type="match status" value="1"/>
</dbReference>
<reference evidence="8" key="2">
    <citation type="submission" date="2014-07" db="EMBL/GenBank/DDBJ databases">
        <authorList>
            <person name="Hull J."/>
        </authorList>
    </citation>
    <scope>NUCLEOTIDE SEQUENCE</scope>
</reference>
<protein>
    <submittedName>
        <fullName evidence="8">PHD finger protein 23B</fullName>
    </submittedName>
</protein>
<evidence type="ECO:0000256" key="4">
    <source>
        <dbReference type="ARBA" id="ARBA00022833"/>
    </source>
</evidence>
<dbReference type="Gene3D" id="3.30.40.10">
    <property type="entry name" value="Zinc/RING finger domain, C3HC4 (zinc finger)"/>
    <property type="match status" value="1"/>
</dbReference>
<feature type="region of interest" description="Disordered" evidence="6">
    <location>
        <begin position="52"/>
        <end position="94"/>
    </location>
</feature>
<evidence type="ECO:0000313" key="8">
    <source>
        <dbReference type="EMBL" id="JAG00516.1"/>
    </source>
</evidence>
<dbReference type="EMBL" id="GDHC01007024">
    <property type="protein sequence ID" value="JAQ11605.1"/>
    <property type="molecule type" value="Transcribed_RNA"/>
</dbReference>
<feature type="region of interest" description="Disordered" evidence="6">
    <location>
        <begin position="1"/>
        <end position="29"/>
    </location>
</feature>
<dbReference type="InterPro" id="IPR019786">
    <property type="entry name" value="Zinc_finger_PHD-type_CS"/>
</dbReference>
<evidence type="ECO:0000256" key="3">
    <source>
        <dbReference type="ARBA" id="ARBA00022771"/>
    </source>
</evidence>
<name>A0A0A9VZD2_LYGHE</name>
<dbReference type="InterPro" id="IPR019787">
    <property type="entry name" value="Znf_PHD-finger"/>
</dbReference>
<evidence type="ECO:0000259" key="7">
    <source>
        <dbReference type="SMART" id="SM00249"/>
    </source>
</evidence>
<dbReference type="AlphaFoldDB" id="A0A0A9VZD2"/>
<feature type="domain" description="Zinc finger PHD-type" evidence="7">
    <location>
        <begin position="106"/>
        <end position="150"/>
    </location>
</feature>
<keyword evidence="2" id="KW-0479">Metal-binding</keyword>
<dbReference type="InterPro" id="IPR001965">
    <property type="entry name" value="Znf_PHD"/>
</dbReference>
<evidence type="ECO:0000256" key="2">
    <source>
        <dbReference type="ARBA" id="ARBA00022723"/>
    </source>
</evidence>
<evidence type="ECO:0000256" key="6">
    <source>
        <dbReference type="SAM" id="MobiDB-lite"/>
    </source>
</evidence>
<dbReference type="GO" id="GO:0008270">
    <property type="term" value="F:zinc ion binding"/>
    <property type="evidence" value="ECO:0007669"/>
    <property type="project" value="UniProtKB-KW"/>
</dbReference>
<dbReference type="CDD" id="cd15546">
    <property type="entry name" value="PHD_PHF13_like"/>
    <property type="match status" value="1"/>
</dbReference>
<reference evidence="10" key="4">
    <citation type="journal article" date="2016" name="Gigascience">
        <title>De novo construction of an expanded transcriptome assembly for the western tarnished plant bug, Lygus hesperus.</title>
        <authorList>
            <person name="Tassone E.E."/>
            <person name="Geib S.M."/>
            <person name="Hall B."/>
            <person name="Fabrick J.A."/>
            <person name="Brent C.S."/>
            <person name="Hull J.J."/>
        </authorList>
    </citation>
    <scope>NUCLEOTIDE SEQUENCE</scope>
</reference>
<sequence>MTDNLPNDENPKLLDSVESQSMDTLPKKPRTSEDFYLFCKFILEYENYDLTKKEEEDYETSENSTEDESRSPNQSQQKSKQSRSIESEESNSLVDISSDDSYDLVTCFCQKPFAGRPMIECSSCFTWVHLRCAKIKQSEIPDIFICPSCKKRQH</sequence>
<reference evidence="8" key="1">
    <citation type="journal article" date="2014" name="PLoS ONE">
        <title>Transcriptome-Based Identification of ABC Transporters in the Western Tarnished Plant Bug Lygus hesperus.</title>
        <authorList>
            <person name="Hull J.J."/>
            <person name="Chaney K."/>
            <person name="Geib S.M."/>
            <person name="Fabrick J.A."/>
            <person name="Brent C.S."/>
            <person name="Walsh D."/>
            <person name="Lavine L.C."/>
        </authorList>
    </citation>
    <scope>NUCLEOTIDE SEQUENCE</scope>
</reference>
<organism evidence="8">
    <name type="scientific">Lygus hesperus</name>
    <name type="common">Western plant bug</name>
    <dbReference type="NCBI Taxonomy" id="30085"/>
    <lineage>
        <taxon>Eukaryota</taxon>
        <taxon>Metazoa</taxon>
        <taxon>Ecdysozoa</taxon>
        <taxon>Arthropoda</taxon>
        <taxon>Hexapoda</taxon>
        <taxon>Insecta</taxon>
        <taxon>Pterygota</taxon>
        <taxon>Neoptera</taxon>
        <taxon>Paraneoptera</taxon>
        <taxon>Hemiptera</taxon>
        <taxon>Heteroptera</taxon>
        <taxon>Panheteroptera</taxon>
        <taxon>Cimicomorpha</taxon>
        <taxon>Miridae</taxon>
        <taxon>Mirini</taxon>
        <taxon>Lygus</taxon>
    </lineage>
</organism>
<evidence type="ECO:0000313" key="9">
    <source>
        <dbReference type="EMBL" id="JAG49543.1"/>
    </source>
</evidence>
<dbReference type="Pfam" id="PF00628">
    <property type="entry name" value="PHD"/>
    <property type="match status" value="1"/>
</dbReference>